<keyword evidence="3" id="KW-1185">Reference proteome</keyword>
<evidence type="ECO:0000256" key="1">
    <source>
        <dbReference type="SAM" id="Coils"/>
    </source>
</evidence>
<dbReference type="EMBL" id="LQBQ01000012">
    <property type="protein sequence ID" value="KUJ80777.1"/>
    <property type="molecule type" value="Genomic_DNA"/>
</dbReference>
<reference evidence="2 3" key="1">
    <citation type="submission" date="2015-12" db="EMBL/GenBank/DDBJ databases">
        <authorList>
            <person name="Shamseldin A."/>
            <person name="Moawad H."/>
            <person name="Abd El-Rahim W.M."/>
            <person name="Sadowsky M.J."/>
        </authorList>
    </citation>
    <scope>NUCLEOTIDE SEQUENCE [LARGE SCALE GENOMIC DNA]</scope>
    <source>
        <strain evidence="2 3">ZGT118</strain>
    </source>
</reference>
<protein>
    <submittedName>
        <fullName evidence="2">Uncharacterized protein</fullName>
    </submittedName>
</protein>
<name>A0A0X3TYL1_9RHOB</name>
<evidence type="ECO:0000313" key="2">
    <source>
        <dbReference type="EMBL" id="KUJ80777.1"/>
    </source>
</evidence>
<sequence>MARTLKDLLLALLNATLLLMALCLFLAWKVASTVDGLAATFAQNLELVAPLRDEAAGLRSELQAMRSDLGDALQEKGEQLSEASQQRIQAILTRLEAAEQRLETAQAGISDLSEAPEKLIEHAIETSTDAIADSVMEIRGCTPTS</sequence>
<dbReference type="AlphaFoldDB" id="A0A0X3TYL1"/>
<feature type="coiled-coil region" evidence="1">
    <location>
        <begin position="55"/>
        <end position="115"/>
    </location>
</feature>
<keyword evidence="1" id="KW-0175">Coiled coil</keyword>
<proteinExistence type="predicted"/>
<evidence type="ECO:0000313" key="3">
    <source>
        <dbReference type="Proteomes" id="UP000053791"/>
    </source>
</evidence>
<gene>
    <name evidence="2" type="ORF">AVO45_07030</name>
</gene>
<dbReference type="Proteomes" id="UP000053791">
    <property type="component" value="Unassembled WGS sequence"/>
</dbReference>
<dbReference type="OrthoDB" id="7862743at2"/>
<dbReference type="RefSeq" id="WP_068346392.1">
    <property type="nucleotide sequence ID" value="NZ_LQBQ01000012.1"/>
</dbReference>
<accession>A0A0X3TYL1</accession>
<comment type="caution">
    <text evidence="2">The sequence shown here is derived from an EMBL/GenBank/DDBJ whole genome shotgun (WGS) entry which is preliminary data.</text>
</comment>
<organism evidence="2 3">
    <name type="scientific">Ruegeria marisrubri</name>
    <dbReference type="NCBI Taxonomy" id="1685379"/>
    <lineage>
        <taxon>Bacteria</taxon>
        <taxon>Pseudomonadati</taxon>
        <taxon>Pseudomonadota</taxon>
        <taxon>Alphaproteobacteria</taxon>
        <taxon>Rhodobacterales</taxon>
        <taxon>Roseobacteraceae</taxon>
        <taxon>Ruegeria</taxon>
    </lineage>
</organism>